<evidence type="ECO:0000313" key="11">
    <source>
        <dbReference type="Proteomes" id="UP000185746"/>
    </source>
</evidence>
<evidence type="ECO:0000256" key="6">
    <source>
        <dbReference type="ARBA" id="ARBA00022741"/>
    </source>
</evidence>
<dbReference type="Proteomes" id="UP000185746">
    <property type="component" value="Chromosome"/>
</dbReference>
<dbReference type="InterPro" id="IPR024074">
    <property type="entry name" value="AS_cat/multimer_dom_body"/>
</dbReference>
<dbReference type="Pfam" id="PF20979">
    <property type="entry name" value="Arginosuc_syn_C"/>
    <property type="match status" value="1"/>
</dbReference>
<dbReference type="CDD" id="cd01999">
    <property type="entry name" value="ASS"/>
    <property type="match status" value="1"/>
</dbReference>
<protein>
    <recommendedName>
        <fullName evidence="2">argininosuccinate synthase</fullName>
        <ecNumber evidence="2">6.3.4.5</ecNumber>
    </recommendedName>
</protein>
<dbReference type="KEGG" id="surl:BI350_05810"/>
<organism evidence="10 11">
    <name type="scientific">Sporosarcina ureilytica</name>
    <dbReference type="NCBI Taxonomy" id="298596"/>
    <lineage>
        <taxon>Bacteria</taxon>
        <taxon>Bacillati</taxon>
        <taxon>Bacillota</taxon>
        <taxon>Bacilli</taxon>
        <taxon>Bacillales</taxon>
        <taxon>Caryophanaceae</taxon>
        <taxon>Sporosarcina</taxon>
    </lineage>
</organism>
<dbReference type="GO" id="GO:0005524">
    <property type="term" value="F:ATP binding"/>
    <property type="evidence" value="ECO:0007669"/>
    <property type="project" value="UniProtKB-KW"/>
</dbReference>
<dbReference type="InterPro" id="IPR048268">
    <property type="entry name" value="Arginosuc_syn_C"/>
</dbReference>
<evidence type="ECO:0000256" key="1">
    <source>
        <dbReference type="ARBA" id="ARBA00004967"/>
    </source>
</evidence>
<dbReference type="EC" id="6.3.4.5" evidence="2"/>
<dbReference type="GO" id="GO:0006526">
    <property type="term" value="P:L-arginine biosynthetic process"/>
    <property type="evidence" value="ECO:0007669"/>
    <property type="project" value="UniProtKB-UniPathway"/>
</dbReference>
<feature type="domain" description="Arginosuccinate synthase-like N-terminal" evidence="8">
    <location>
        <begin position="5"/>
        <end position="164"/>
    </location>
</feature>
<dbReference type="InterPro" id="IPR048267">
    <property type="entry name" value="Arginosuc_syn_N"/>
</dbReference>
<dbReference type="Gene3D" id="3.90.1260.10">
    <property type="entry name" value="Argininosuccinate synthetase, chain A, domain 2"/>
    <property type="match status" value="1"/>
</dbReference>
<dbReference type="RefSeq" id="WP_075527231.1">
    <property type="nucleotide sequence ID" value="NZ_CP017560.1"/>
</dbReference>
<evidence type="ECO:0000259" key="9">
    <source>
        <dbReference type="Pfam" id="PF20979"/>
    </source>
</evidence>
<keyword evidence="6" id="KW-0547">Nucleotide-binding</keyword>
<dbReference type="PANTHER" id="PTHR11587:SF2">
    <property type="entry name" value="ARGININOSUCCINATE SYNTHASE"/>
    <property type="match status" value="1"/>
</dbReference>
<dbReference type="SUPFAM" id="SSF69864">
    <property type="entry name" value="Argininosuccinate synthetase, C-terminal domain"/>
    <property type="match status" value="1"/>
</dbReference>
<dbReference type="AlphaFoldDB" id="A0A1D8JEH8"/>
<keyword evidence="5" id="KW-0028">Amino-acid biosynthesis</keyword>
<evidence type="ECO:0000259" key="8">
    <source>
        <dbReference type="Pfam" id="PF00764"/>
    </source>
</evidence>
<accession>A0A1D8JEH8</accession>
<dbReference type="PANTHER" id="PTHR11587">
    <property type="entry name" value="ARGININOSUCCINATE SYNTHASE"/>
    <property type="match status" value="1"/>
</dbReference>
<gene>
    <name evidence="10" type="ORF">BI350_05810</name>
</gene>
<sequence>MRKKKVVIAYNGELYASVAIRLLVDAGYDVVAVCIDMGENKDLTEIRMKAIQVGAISSYLIDAKNEFAEQYALLTIQAQAFCVNKYPFVSTLSRPLIAKKLVEVAEIEKAVAIAHGLTIKDNDQRHFESLIKTLNPSLELIDLVYEKKLTWNEQIAFATEKNIPFLKGVDAPEYIDQTLWGRKTEFIEDNSVGVSEANQYAITVGIEDAPIEPEFIDIEFEKGTPIKVNGQRMEIADMFSYLNHIAGKHGIGRIDSVENYVSRSNAHIIYECPGATTLLKAHRTLEKRTFENEVARFKAIISQKLIDIIEEGQWFTPLRNALESFIQETQQALNGIVRIKLHKGQVTVEKNPLANEYADSDKMNELSVGFSDLLKIV</sequence>
<dbReference type="Gene3D" id="3.40.50.620">
    <property type="entry name" value="HUPs"/>
    <property type="match status" value="1"/>
</dbReference>
<dbReference type="UniPathway" id="UPA00068">
    <property type="reaction ID" value="UER00113"/>
</dbReference>
<evidence type="ECO:0000313" key="10">
    <source>
        <dbReference type="EMBL" id="AOV07106.1"/>
    </source>
</evidence>
<dbReference type="InterPro" id="IPR001518">
    <property type="entry name" value="Arginosuc_synth"/>
</dbReference>
<dbReference type="GO" id="GO:0000050">
    <property type="term" value="P:urea cycle"/>
    <property type="evidence" value="ECO:0007669"/>
    <property type="project" value="TreeGrafter"/>
</dbReference>
<evidence type="ECO:0000256" key="5">
    <source>
        <dbReference type="ARBA" id="ARBA00022605"/>
    </source>
</evidence>
<evidence type="ECO:0000256" key="2">
    <source>
        <dbReference type="ARBA" id="ARBA00012286"/>
    </source>
</evidence>
<evidence type="ECO:0000256" key="7">
    <source>
        <dbReference type="ARBA" id="ARBA00022840"/>
    </source>
</evidence>
<keyword evidence="11" id="KW-1185">Reference proteome</keyword>
<dbReference type="EMBL" id="CP017560">
    <property type="protein sequence ID" value="AOV07106.1"/>
    <property type="molecule type" value="Genomic_DNA"/>
</dbReference>
<name>A0A1D8JEH8_9BACL</name>
<dbReference type="Pfam" id="PF00764">
    <property type="entry name" value="Arginosuc_synth"/>
    <property type="match status" value="1"/>
</dbReference>
<keyword evidence="7" id="KW-0067">ATP-binding</keyword>
<dbReference type="InterPro" id="IPR023434">
    <property type="entry name" value="Arginosuc_synth_type_1_subfam"/>
</dbReference>
<dbReference type="NCBIfam" id="TIGR00032">
    <property type="entry name" value="argG"/>
    <property type="match status" value="1"/>
</dbReference>
<keyword evidence="3" id="KW-0055">Arginine biosynthesis</keyword>
<dbReference type="SUPFAM" id="SSF52402">
    <property type="entry name" value="Adenine nucleotide alpha hydrolases-like"/>
    <property type="match status" value="1"/>
</dbReference>
<reference evidence="10 11" key="1">
    <citation type="submission" date="2016-09" db="EMBL/GenBank/DDBJ databases">
        <title>Complete genome sequence of the Lysinibacillus sphaericus LMG 22257, a specie of Bacillus with ureolytic activity that can effectively biodeposit calcium carbonate.</title>
        <authorList>
            <person name="Yan W."/>
        </authorList>
    </citation>
    <scope>NUCLEOTIDE SEQUENCE [LARGE SCALE GENOMIC DNA]</scope>
    <source>
        <strain evidence="10 11">LMG 22257</strain>
    </source>
</reference>
<proteinExistence type="predicted"/>
<keyword evidence="4" id="KW-0436">Ligase</keyword>
<dbReference type="InterPro" id="IPR014729">
    <property type="entry name" value="Rossmann-like_a/b/a_fold"/>
</dbReference>
<dbReference type="NCBIfam" id="NF001770">
    <property type="entry name" value="PRK00509.1"/>
    <property type="match status" value="1"/>
</dbReference>
<dbReference type="GO" id="GO:0004055">
    <property type="term" value="F:argininosuccinate synthase activity"/>
    <property type="evidence" value="ECO:0007669"/>
    <property type="project" value="UniProtKB-EC"/>
</dbReference>
<evidence type="ECO:0000256" key="3">
    <source>
        <dbReference type="ARBA" id="ARBA00022571"/>
    </source>
</evidence>
<dbReference type="GO" id="GO:0000053">
    <property type="term" value="P:argininosuccinate metabolic process"/>
    <property type="evidence" value="ECO:0007669"/>
    <property type="project" value="TreeGrafter"/>
</dbReference>
<dbReference type="GO" id="GO:0005737">
    <property type="term" value="C:cytoplasm"/>
    <property type="evidence" value="ECO:0007669"/>
    <property type="project" value="TreeGrafter"/>
</dbReference>
<feature type="domain" description="Arginosuccinate synthase C-terminal" evidence="9">
    <location>
        <begin position="175"/>
        <end position="349"/>
    </location>
</feature>
<comment type="pathway">
    <text evidence="1">Amino-acid biosynthesis; L-arginine biosynthesis; L-arginine from L-ornithine and carbamoyl phosphate: step 2/3.</text>
</comment>
<evidence type="ECO:0000256" key="4">
    <source>
        <dbReference type="ARBA" id="ARBA00022598"/>
    </source>
</evidence>